<dbReference type="SMART" id="SM00347">
    <property type="entry name" value="HTH_MARR"/>
    <property type="match status" value="1"/>
</dbReference>
<reference evidence="2 3" key="1">
    <citation type="submission" date="2016-11" db="EMBL/GenBank/DDBJ databases">
        <authorList>
            <person name="Jaros S."/>
            <person name="Januszkiewicz K."/>
            <person name="Wedrychowicz H."/>
        </authorList>
    </citation>
    <scope>NUCLEOTIDE SEQUENCE [LARGE SCALE GENOMIC DNA]</scope>
    <source>
        <strain evidence="2 3">DSM 16917</strain>
    </source>
</reference>
<dbReference type="PANTHER" id="PTHR33164:SF95">
    <property type="entry name" value="TRANSCRIPTIONAL REGULATOR"/>
    <property type="match status" value="1"/>
</dbReference>
<dbReference type="PANTHER" id="PTHR33164">
    <property type="entry name" value="TRANSCRIPTIONAL REGULATOR, MARR FAMILY"/>
    <property type="match status" value="1"/>
</dbReference>
<keyword evidence="2" id="KW-0238">DNA-binding</keyword>
<dbReference type="GO" id="GO:0003677">
    <property type="term" value="F:DNA binding"/>
    <property type="evidence" value="ECO:0007669"/>
    <property type="project" value="UniProtKB-KW"/>
</dbReference>
<feature type="domain" description="HTH marR-type" evidence="1">
    <location>
        <begin position="1"/>
        <end position="127"/>
    </location>
</feature>
<name>A0A1M5VS74_9GAMM</name>
<evidence type="ECO:0000313" key="3">
    <source>
        <dbReference type="Proteomes" id="UP000184268"/>
    </source>
</evidence>
<evidence type="ECO:0000313" key="2">
    <source>
        <dbReference type="EMBL" id="SHH78102.1"/>
    </source>
</evidence>
<dbReference type="SUPFAM" id="SSF46785">
    <property type="entry name" value="Winged helix' DNA-binding domain"/>
    <property type="match status" value="1"/>
</dbReference>
<organism evidence="2 3">
    <name type="scientific">Ferrimonas marina</name>
    <dbReference type="NCBI Taxonomy" id="299255"/>
    <lineage>
        <taxon>Bacteria</taxon>
        <taxon>Pseudomonadati</taxon>
        <taxon>Pseudomonadota</taxon>
        <taxon>Gammaproteobacteria</taxon>
        <taxon>Alteromonadales</taxon>
        <taxon>Ferrimonadaceae</taxon>
        <taxon>Ferrimonas</taxon>
    </lineage>
</organism>
<proteinExistence type="predicted"/>
<dbReference type="InterPro" id="IPR039422">
    <property type="entry name" value="MarR/SlyA-like"/>
</dbReference>
<accession>A0A1M5VS74</accession>
<dbReference type="PROSITE" id="PS50995">
    <property type="entry name" value="HTH_MARR_2"/>
    <property type="match status" value="1"/>
</dbReference>
<dbReference type="GO" id="GO:0003700">
    <property type="term" value="F:DNA-binding transcription factor activity"/>
    <property type="evidence" value="ECO:0007669"/>
    <property type="project" value="InterPro"/>
</dbReference>
<protein>
    <submittedName>
        <fullName evidence="2">DNA-binding transcriptional regulator, MarR family</fullName>
    </submittedName>
</protein>
<dbReference type="InterPro" id="IPR036388">
    <property type="entry name" value="WH-like_DNA-bd_sf"/>
</dbReference>
<evidence type="ECO:0000259" key="1">
    <source>
        <dbReference type="PROSITE" id="PS50995"/>
    </source>
</evidence>
<dbReference type="EMBL" id="FQXG01000004">
    <property type="protein sequence ID" value="SHH78102.1"/>
    <property type="molecule type" value="Genomic_DNA"/>
</dbReference>
<keyword evidence="3" id="KW-1185">Reference proteome</keyword>
<dbReference type="InterPro" id="IPR036390">
    <property type="entry name" value="WH_DNA-bd_sf"/>
</dbReference>
<dbReference type="Proteomes" id="UP000184268">
    <property type="component" value="Unassembled WGS sequence"/>
</dbReference>
<dbReference type="PRINTS" id="PR00598">
    <property type="entry name" value="HTHMARR"/>
</dbReference>
<dbReference type="GO" id="GO:0006950">
    <property type="term" value="P:response to stress"/>
    <property type="evidence" value="ECO:0007669"/>
    <property type="project" value="TreeGrafter"/>
</dbReference>
<dbReference type="Pfam" id="PF01047">
    <property type="entry name" value="MarR"/>
    <property type="match status" value="1"/>
</dbReference>
<dbReference type="STRING" id="299255.SAMN02745129_2954"/>
<dbReference type="AlphaFoldDB" id="A0A1M5VS74"/>
<sequence length="134" mass="15018">MALERHITRRWRELPQDAGMALSYGEYDYLQTLAELGSVRLSDLALEMRVSKPTASSMVKRLQAKGLLQRNACPEDGRASLLSLSESGRTLLNRDGETYARFVGELLAGLTEPEHQQLATLLQRMVQQSQSGQR</sequence>
<dbReference type="Gene3D" id="1.10.10.10">
    <property type="entry name" value="Winged helix-like DNA-binding domain superfamily/Winged helix DNA-binding domain"/>
    <property type="match status" value="1"/>
</dbReference>
<dbReference type="InterPro" id="IPR000835">
    <property type="entry name" value="HTH_MarR-typ"/>
</dbReference>
<gene>
    <name evidence="2" type="ORF">SAMN02745129_2954</name>
</gene>